<sequence length="86" mass="9944">MFQLRRITVKVAWLRLVSGKGLRKHVLPTRGSLMGSLHLLMSWSYLLVTSRTKCFRPALHPQHSQSYIDINHRLKCQPSSLECQSN</sequence>
<protein>
    <submittedName>
        <fullName evidence="1">Uncharacterized protein</fullName>
    </submittedName>
</protein>
<keyword evidence="2" id="KW-1185">Reference proteome</keyword>
<dbReference type="AlphaFoldDB" id="A0AAE1TYZ4"/>
<dbReference type="Proteomes" id="UP001292094">
    <property type="component" value="Unassembled WGS sequence"/>
</dbReference>
<proteinExistence type="predicted"/>
<evidence type="ECO:0000313" key="2">
    <source>
        <dbReference type="Proteomes" id="UP001292094"/>
    </source>
</evidence>
<dbReference type="EMBL" id="JAWZYT010002518">
    <property type="protein sequence ID" value="KAK4303858.1"/>
    <property type="molecule type" value="Genomic_DNA"/>
</dbReference>
<gene>
    <name evidence="1" type="ORF">Pmani_024158</name>
</gene>
<evidence type="ECO:0000313" key="1">
    <source>
        <dbReference type="EMBL" id="KAK4303858.1"/>
    </source>
</evidence>
<reference evidence="1" key="1">
    <citation type="submission" date="2023-11" db="EMBL/GenBank/DDBJ databases">
        <title>Genome assemblies of two species of porcelain crab, Petrolisthes cinctipes and Petrolisthes manimaculis (Anomura: Porcellanidae).</title>
        <authorList>
            <person name="Angst P."/>
        </authorList>
    </citation>
    <scope>NUCLEOTIDE SEQUENCE</scope>
    <source>
        <strain evidence="1">PB745_02</strain>
        <tissue evidence="1">Gill</tissue>
    </source>
</reference>
<organism evidence="1 2">
    <name type="scientific">Petrolisthes manimaculis</name>
    <dbReference type="NCBI Taxonomy" id="1843537"/>
    <lineage>
        <taxon>Eukaryota</taxon>
        <taxon>Metazoa</taxon>
        <taxon>Ecdysozoa</taxon>
        <taxon>Arthropoda</taxon>
        <taxon>Crustacea</taxon>
        <taxon>Multicrustacea</taxon>
        <taxon>Malacostraca</taxon>
        <taxon>Eumalacostraca</taxon>
        <taxon>Eucarida</taxon>
        <taxon>Decapoda</taxon>
        <taxon>Pleocyemata</taxon>
        <taxon>Anomura</taxon>
        <taxon>Galatheoidea</taxon>
        <taxon>Porcellanidae</taxon>
        <taxon>Petrolisthes</taxon>
    </lineage>
</organism>
<comment type="caution">
    <text evidence="1">The sequence shown here is derived from an EMBL/GenBank/DDBJ whole genome shotgun (WGS) entry which is preliminary data.</text>
</comment>
<name>A0AAE1TYZ4_9EUCA</name>
<accession>A0AAE1TYZ4</accession>